<dbReference type="Pfam" id="PF06276">
    <property type="entry name" value="FhuF"/>
    <property type="match status" value="1"/>
</dbReference>
<feature type="domain" description="Aerobactin siderophore biosynthesis IucA/IucC-like C-terminal" evidence="3">
    <location>
        <begin position="414"/>
        <end position="573"/>
    </location>
</feature>
<evidence type="ECO:0000313" key="4">
    <source>
        <dbReference type="EMBL" id="EPC02217.1"/>
    </source>
</evidence>
<dbReference type="InterPro" id="IPR007310">
    <property type="entry name" value="Aerobactin_biosyn_IucA/IucC_N"/>
</dbReference>
<organism evidence="4 5">
    <name type="scientific">Litchfieldella anticariensis (strain DSM 16096 / CECT 5854 / CIP 108499 / LMG 22089 / FP35)</name>
    <name type="common">Halomonas anticariensis</name>
    <dbReference type="NCBI Taxonomy" id="1121939"/>
    <lineage>
        <taxon>Bacteria</taxon>
        <taxon>Pseudomonadati</taxon>
        <taxon>Pseudomonadota</taxon>
        <taxon>Gammaproteobacteria</taxon>
        <taxon>Oceanospirillales</taxon>
        <taxon>Halomonadaceae</taxon>
        <taxon>Litchfieldella</taxon>
    </lineage>
</organism>
<reference evidence="4 5" key="1">
    <citation type="journal article" date="2013" name="Genome Announc.">
        <title>Draft genome sequence of the moderately halophilic gammaproteobacterium Halomonas anticariensis FP35.</title>
        <authorList>
            <person name="Tahrioui A."/>
            <person name="Quesada E."/>
            <person name="Llamas I."/>
        </authorList>
    </citation>
    <scope>NUCLEOTIDE SEQUENCE [LARGE SCALE GENOMIC DNA]</scope>
    <source>
        <strain evidence="5">DSM 16096 / CECT 5854 / LMG 22089 / FP35</strain>
    </source>
</reference>
<comment type="caution">
    <text evidence="4">The sequence shown here is derived from an EMBL/GenBank/DDBJ whole genome shotgun (WGS) entry which is preliminary data.</text>
</comment>
<dbReference type="eggNOG" id="COG4264">
    <property type="taxonomic scope" value="Bacteria"/>
</dbReference>
<dbReference type="GO" id="GO:0016881">
    <property type="term" value="F:acid-amino acid ligase activity"/>
    <property type="evidence" value="ECO:0007669"/>
    <property type="project" value="UniProtKB-ARBA"/>
</dbReference>
<proteinExistence type="inferred from homology"/>
<gene>
    <name evidence="4" type="ORF">L861_16030</name>
</gene>
<dbReference type="Pfam" id="PF04183">
    <property type="entry name" value="IucA_IucC"/>
    <property type="match status" value="1"/>
</dbReference>
<evidence type="ECO:0000313" key="5">
    <source>
        <dbReference type="Proteomes" id="UP000014463"/>
    </source>
</evidence>
<dbReference type="Proteomes" id="UP000014463">
    <property type="component" value="Unassembled WGS sequence"/>
</dbReference>
<dbReference type="InterPro" id="IPR037455">
    <property type="entry name" value="LucA/IucC-like"/>
</dbReference>
<dbReference type="GO" id="GO:0019290">
    <property type="term" value="P:siderophore biosynthetic process"/>
    <property type="evidence" value="ECO:0007669"/>
    <property type="project" value="InterPro"/>
</dbReference>
<protein>
    <recommendedName>
        <fullName evidence="6">Siderophore synthetase component</fullName>
    </recommendedName>
</protein>
<dbReference type="InterPro" id="IPR022770">
    <property type="entry name" value="IucA/IucC-like_C"/>
</dbReference>
<evidence type="ECO:0000259" key="2">
    <source>
        <dbReference type="Pfam" id="PF04183"/>
    </source>
</evidence>
<dbReference type="PANTHER" id="PTHR34384">
    <property type="entry name" value="L-2,3-DIAMINOPROPANOATE--CITRATE LIGASE"/>
    <property type="match status" value="1"/>
</dbReference>
<evidence type="ECO:0000256" key="1">
    <source>
        <dbReference type="ARBA" id="ARBA00007832"/>
    </source>
</evidence>
<comment type="similarity">
    <text evidence="1">Belongs to the IucA/IucC family.</text>
</comment>
<accession>S2KJ87</accession>
<dbReference type="PATRIC" id="fig|1121939.11.peg.2376"/>
<evidence type="ECO:0008006" key="6">
    <source>
        <dbReference type="Google" id="ProtNLM"/>
    </source>
</evidence>
<dbReference type="EMBL" id="ASTJ01000026">
    <property type="protein sequence ID" value="EPC02217.1"/>
    <property type="molecule type" value="Genomic_DNA"/>
</dbReference>
<name>S2KJ87_LITA3</name>
<dbReference type="RefSeq" id="WP_016416887.1">
    <property type="nucleotide sequence ID" value="NZ_AUAB01000049.1"/>
</dbReference>
<dbReference type="STRING" id="1121939.L861_16030"/>
<feature type="domain" description="Aerobactin siderophore biosynthesis IucA/IucC N-terminal" evidence="2">
    <location>
        <begin position="158"/>
        <end position="386"/>
    </location>
</feature>
<evidence type="ECO:0000259" key="3">
    <source>
        <dbReference type="Pfam" id="PF06276"/>
    </source>
</evidence>
<dbReference type="AlphaFoldDB" id="S2KJ87"/>
<dbReference type="Gene3D" id="1.10.510.40">
    <property type="match status" value="1"/>
</dbReference>
<dbReference type="PANTHER" id="PTHR34384:SF5">
    <property type="entry name" value="L-2,3-DIAMINOPROPANOATE--CITRATE LIGASE"/>
    <property type="match status" value="1"/>
</dbReference>
<sequence>MLNQPLDYPSYTSHVAAKQATLRALLNSYLRETGCQDPRQGAAGLDAALLDEGEEFCIPLPRCGGSMLGTLRYFSLLGQHRYGSAFYWRNAQGRVTPLDMQDVIQRILEELGSHEEGNTQELRLWDMREKINNSFAKMAAYLDAFQLRHPDGQPLKLDFIAAEQSLLLGHPFHPFPKCSQGAERREFSNFSPERQATFQLHYLAVRRPLLVEEWVGEPDAGLADKVLSVARERLGERFADYGIMPMHPWQASYLLPQRDVQPLLANGDIVDLGVMGPMAYPTSSVRSVWVPETGHGYKLPLQVRITNLVRENTLEQSQRTLDAARVIRRLQDGLESDEFKVILETGYQTLSADCSGLEAHRVPAFTVLHRPMDIDERRTFVVASLLEAYPGHDEPKLIAAIRDSGAGSIVDLHRWFEAYLSISMLPLLKILARTGVSFEAHLQNAQVRLEDGWPRTFYVRDLEGVSLDRSQVEDSDWWKALNIAADSPILYTPDIAWKRTQYYFFVNHLGGVVHALADHLGVDEGEFWRLAGTVLERERDPHDARLCGYIDELLHARHWPAKANFLSCFQQRGDTPLFIDVINPIKASR</sequence>
<keyword evidence="5" id="KW-1185">Reference proteome</keyword>
<dbReference type="OrthoDB" id="495728at2"/>